<dbReference type="InterPro" id="IPR028979">
    <property type="entry name" value="Ser_kin/Pase_Hpr-like_N_sf"/>
</dbReference>
<dbReference type="PANTHER" id="PTHR12112">
    <property type="entry name" value="BNIP - RELATED"/>
    <property type="match status" value="1"/>
</dbReference>
<dbReference type="PANTHER" id="PTHR12112:SF22">
    <property type="entry name" value="MANGANESE-DEPENDENT INORGANIC PYROPHOSPHATASE-RELATED"/>
    <property type="match status" value="1"/>
</dbReference>
<evidence type="ECO:0000256" key="7">
    <source>
        <dbReference type="ARBA" id="ARBA00047820"/>
    </source>
</evidence>
<dbReference type="EC" id="3.6.1.1" evidence="2"/>
<evidence type="ECO:0000256" key="5">
    <source>
        <dbReference type="ARBA" id="ARBA00023211"/>
    </source>
</evidence>
<dbReference type="InterPro" id="IPR010766">
    <property type="entry name" value="DRTGG"/>
</dbReference>
<evidence type="ECO:0000313" key="11">
    <source>
        <dbReference type="Proteomes" id="UP001651880"/>
    </source>
</evidence>
<dbReference type="RefSeq" id="WP_255229342.1">
    <property type="nucleotide sequence ID" value="NZ_JAJEKE010000030.1"/>
</dbReference>
<dbReference type="PROSITE" id="PS51371">
    <property type="entry name" value="CBS"/>
    <property type="match status" value="1"/>
</dbReference>
<dbReference type="NCBIfam" id="NF011443">
    <property type="entry name" value="PRK14869.1-5"/>
    <property type="match status" value="1"/>
</dbReference>
<accession>A0ABT1NKI0</accession>
<dbReference type="InterPro" id="IPR000644">
    <property type="entry name" value="CBS_dom"/>
</dbReference>
<evidence type="ECO:0000256" key="6">
    <source>
        <dbReference type="ARBA" id="ARBA00032535"/>
    </source>
</evidence>
<dbReference type="SUPFAM" id="SSF54631">
    <property type="entry name" value="CBS-domain pair"/>
    <property type="match status" value="1"/>
</dbReference>
<dbReference type="Proteomes" id="UP001651880">
    <property type="component" value="Unassembled WGS sequence"/>
</dbReference>
<dbReference type="InterPro" id="IPR001667">
    <property type="entry name" value="DDH_dom"/>
</dbReference>
<keyword evidence="4 10" id="KW-0378">Hydrolase</keyword>
<keyword evidence="8" id="KW-0129">CBS domain</keyword>
<dbReference type="InterPro" id="IPR004097">
    <property type="entry name" value="DHHA2"/>
</dbReference>
<protein>
    <recommendedName>
        <fullName evidence="2">inorganic diphosphatase</fullName>
        <ecNumber evidence="2">3.6.1.1</ecNumber>
    </recommendedName>
    <alternativeName>
        <fullName evidence="6">Pyrophosphate phospho-hydrolase</fullName>
    </alternativeName>
</protein>
<dbReference type="SMART" id="SM00116">
    <property type="entry name" value="CBS"/>
    <property type="match status" value="2"/>
</dbReference>
<keyword evidence="5" id="KW-0464">Manganese</keyword>
<dbReference type="InterPro" id="IPR038763">
    <property type="entry name" value="DHH_sf"/>
</dbReference>
<reference evidence="10 11" key="1">
    <citation type="submission" date="2021-10" db="EMBL/GenBank/DDBJ databases">
        <title>Lutispora strain m25 sp. nov., a thermophilic, non-spore-forming bacterium isolated from a lab-scale methanogenic bioreactor digesting anaerobic sludge.</title>
        <authorList>
            <person name="El Houari A."/>
            <person name="Mcdonald J."/>
        </authorList>
    </citation>
    <scope>NUCLEOTIDE SEQUENCE [LARGE SCALE GENOMIC DNA]</scope>
    <source>
        <strain evidence="11">m25</strain>
    </source>
</reference>
<dbReference type="InterPro" id="IPR046342">
    <property type="entry name" value="CBS_dom_sf"/>
</dbReference>
<dbReference type="SMART" id="SM01131">
    <property type="entry name" value="DHHA2"/>
    <property type="match status" value="1"/>
</dbReference>
<dbReference type="SUPFAM" id="SSF75138">
    <property type="entry name" value="HprK N-terminal domain-like"/>
    <property type="match status" value="1"/>
</dbReference>
<dbReference type="Pfam" id="PF02833">
    <property type="entry name" value="DHHA2"/>
    <property type="match status" value="1"/>
</dbReference>
<evidence type="ECO:0000256" key="2">
    <source>
        <dbReference type="ARBA" id="ARBA00012146"/>
    </source>
</evidence>
<dbReference type="Gene3D" id="3.90.1640.10">
    <property type="entry name" value="inorganic pyrophosphatase (n-terminal core)"/>
    <property type="match status" value="2"/>
</dbReference>
<dbReference type="Gene3D" id="3.40.1390.20">
    <property type="entry name" value="HprK N-terminal domain-like"/>
    <property type="match status" value="1"/>
</dbReference>
<dbReference type="NCBIfam" id="NF011440">
    <property type="entry name" value="PRK14869.1-2"/>
    <property type="match status" value="1"/>
</dbReference>
<proteinExistence type="predicted"/>
<organism evidence="10 11">
    <name type="scientific">Lutispora saccharofermentans</name>
    <dbReference type="NCBI Taxonomy" id="3024236"/>
    <lineage>
        <taxon>Bacteria</taxon>
        <taxon>Bacillati</taxon>
        <taxon>Bacillota</taxon>
        <taxon>Clostridia</taxon>
        <taxon>Lutisporales</taxon>
        <taxon>Lutisporaceae</taxon>
        <taxon>Lutispora</taxon>
    </lineage>
</organism>
<evidence type="ECO:0000256" key="3">
    <source>
        <dbReference type="ARBA" id="ARBA00022723"/>
    </source>
</evidence>
<comment type="caution">
    <text evidence="10">The sequence shown here is derived from an EMBL/GenBank/DDBJ whole genome shotgun (WGS) entry which is preliminary data.</text>
</comment>
<name>A0ABT1NKI0_9FIRM</name>
<evidence type="ECO:0000256" key="8">
    <source>
        <dbReference type="PROSITE-ProRule" id="PRU00703"/>
    </source>
</evidence>
<dbReference type="InterPro" id="IPR038222">
    <property type="entry name" value="DHHA2_dom_sf"/>
</dbReference>
<keyword evidence="3" id="KW-0479">Metal-binding</keyword>
<dbReference type="NCBIfam" id="NF011442">
    <property type="entry name" value="PRK14869.1-4"/>
    <property type="match status" value="1"/>
</dbReference>
<evidence type="ECO:0000313" key="10">
    <source>
        <dbReference type="EMBL" id="MCQ1531777.1"/>
    </source>
</evidence>
<dbReference type="GO" id="GO:0004427">
    <property type="term" value="F:inorganic diphosphate phosphatase activity"/>
    <property type="evidence" value="ECO:0007669"/>
    <property type="project" value="UniProtKB-EC"/>
</dbReference>
<feature type="domain" description="CBS" evidence="9">
    <location>
        <begin position="68"/>
        <end position="128"/>
    </location>
</feature>
<keyword evidence="11" id="KW-1185">Reference proteome</keyword>
<dbReference type="EMBL" id="JAJEKE010000030">
    <property type="protein sequence ID" value="MCQ1531777.1"/>
    <property type="molecule type" value="Genomic_DNA"/>
</dbReference>
<dbReference type="Pfam" id="PF00571">
    <property type="entry name" value="CBS"/>
    <property type="match status" value="2"/>
</dbReference>
<sequence length="539" mass="60349">MSILIFGHKNPDTDSMASAVALSYLKNRTGHNTIPGLLGELNNESKFILEYFKVPEPALINNVKIQVMDLDYDRTAPISPKTSILRAYKIMDEKSLKTLPIVDESNHLAGIVTMKDIAMGLIKGDFYMLNTSSDNIINDLDGIALSQGSNEICGRIKVAALYSDTIRGNRIFGKDDIIIVGDRYAVIEEAVNAGVQLILVTGNMGIPGKYIDMAKSKSVNMISVSMDTYTVSKLISQCNFIESIMKTKNIVQFHEGEYLEDIRDEMLQINYRNFPIVDANGLFLGLMGKKHIINPKKKKVILVDHNEYAQSAEGLHETEILEIIDHHKLGDISTSMPISFRNAPVGSTCTIIYGMFESKGVEIPYDIAGILLSGIISDTLFLKSPTATDWDRKAVRELNNIVNLDLESYSMEMFKAGTSLEGYSIEEIFYRDFKEFQIESERVGIGQVFTLNIGSVFSRKEQFIDFISKVHTRNNYHLTLLLVTDIIKEGSYLLHRSANSGLIPLSFEVEGEQGVFVKDVVSRKKQVIPRIAEAVRMLR</sequence>
<evidence type="ECO:0000256" key="1">
    <source>
        <dbReference type="ARBA" id="ARBA00001936"/>
    </source>
</evidence>
<dbReference type="Pfam" id="PF01368">
    <property type="entry name" value="DHH"/>
    <property type="match status" value="1"/>
</dbReference>
<evidence type="ECO:0000259" key="9">
    <source>
        <dbReference type="PROSITE" id="PS51371"/>
    </source>
</evidence>
<dbReference type="SUPFAM" id="SSF64182">
    <property type="entry name" value="DHH phosphoesterases"/>
    <property type="match status" value="1"/>
</dbReference>
<dbReference type="Pfam" id="PF07085">
    <property type="entry name" value="DRTGG"/>
    <property type="match status" value="1"/>
</dbReference>
<comment type="catalytic activity">
    <reaction evidence="7">
        <text>diphosphate + H2O = 2 phosphate + H(+)</text>
        <dbReference type="Rhea" id="RHEA:24576"/>
        <dbReference type="ChEBI" id="CHEBI:15377"/>
        <dbReference type="ChEBI" id="CHEBI:15378"/>
        <dbReference type="ChEBI" id="CHEBI:33019"/>
        <dbReference type="ChEBI" id="CHEBI:43474"/>
        <dbReference type="EC" id="3.6.1.1"/>
    </reaction>
</comment>
<dbReference type="CDD" id="cd04597">
    <property type="entry name" value="CBS_pair_inorgPPase"/>
    <property type="match status" value="1"/>
</dbReference>
<comment type="cofactor">
    <cofactor evidence="1">
        <name>Mn(2+)</name>
        <dbReference type="ChEBI" id="CHEBI:29035"/>
    </cofactor>
</comment>
<gene>
    <name evidence="10" type="ORF">LJD61_19870</name>
</gene>
<evidence type="ECO:0000256" key="4">
    <source>
        <dbReference type="ARBA" id="ARBA00022801"/>
    </source>
</evidence>
<dbReference type="Gene3D" id="3.10.310.20">
    <property type="entry name" value="DHHA2 domain"/>
    <property type="match status" value="1"/>
</dbReference>